<dbReference type="Proteomes" id="UP000627781">
    <property type="component" value="Unassembled WGS sequence"/>
</dbReference>
<keyword evidence="3" id="KW-1185">Reference proteome</keyword>
<gene>
    <name evidence="2" type="ORF">H9661_07850</name>
</gene>
<protein>
    <recommendedName>
        <fullName evidence="4">WxL domain-containing protein</fullName>
    </recommendedName>
</protein>
<name>A0ABR8PSX2_9CLOT</name>
<dbReference type="EMBL" id="JACSRA010000010">
    <property type="protein sequence ID" value="MBD7911264.1"/>
    <property type="molecule type" value="Genomic_DNA"/>
</dbReference>
<evidence type="ECO:0008006" key="4">
    <source>
        <dbReference type="Google" id="ProtNLM"/>
    </source>
</evidence>
<proteinExistence type="predicted"/>
<feature type="signal peptide" evidence="1">
    <location>
        <begin position="1"/>
        <end position="29"/>
    </location>
</feature>
<evidence type="ECO:0000256" key="1">
    <source>
        <dbReference type="SAM" id="SignalP"/>
    </source>
</evidence>
<evidence type="ECO:0000313" key="3">
    <source>
        <dbReference type="Proteomes" id="UP000627781"/>
    </source>
</evidence>
<organism evidence="2 3">
    <name type="scientific">Clostridium cibarium</name>
    <dbReference type="NCBI Taxonomy" id="2762247"/>
    <lineage>
        <taxon>Bacteria</taxon>
        <taxon>Bacillati</taxon>
        <taxon>Bacillota</taxon>
        <taxon>Clostridia</taxon>
        <taxon>Eubacteriales</taxon>
        <taxon>Clostridiaceae</taxon>
        <taxon>Clostridium</taxon>
    </lineage>
</organism>
<accession>A0ABR8PSX2</accession>
<sequence length="300" mass="31813">MKVRKIISLVCLVTLSVTLTLAFPQSVFAEQKTANGTATQTGNPDAYVEVNVPTAESQISYGTLNISAQAVANGRIDPTTQVKYVIFESEKDLGAAQHIGFNEGATNSNAYYSVASSGETYPTGSGLSSNEWIYLRDTGATAYVPARITGTLTNGGGGVTMPGGGTITEVGSFAVTQNYYTSADAGVTWNRNSQTIYVALGSNNRLYVGNSATLSDTQYFTTKGEARSDSFNNGNSMVLTTTPAAGAAVNLDFGYNIPWDATQSNANKALYTLVDMPQHAATGHDWHWDLNITGEYLSNP</sequence>
<feature type="chain" id="PRO_5046226170" description="WxL domain-containing protein" evidence="1">
    <location>
        <begin position="30"/>
        <end position="300"/>
    </location>
</feature>
<reference evidence="2 3" key="1">
    <citation type="submission" date="2020-08" db="EMBL/GenBank/DDBJ databases">
        <title>A Genomic Blueprint of the Chicken Gut Microbiome.</title>
        <authorList>
            <person name="Gilroy R."/>
            <person name="Ravi A."/>
            <person name="Getino M."/>
            <person name="Pursley I."/>
            <person name="Horton D.L."/>
            <person name="Alikhan N.-F."/>
            <person name="Baker D."/>
            <person name="Gharbi K."/>
            <person name="Hall N."/>
            <person name="Watson M."/>
            <person name="Adriaenssens E.M."/>
            <person name="Foster-Nyarko E."/>
            <person name="Jarju S."/>
            <person name="Secka A."/>
            <person name="Antonio M."/>
            <person name="Oren A."/>
            <person name="Chaudhuri R."/>
            <person name="La Ragione R.M."/>
            <person name="Hildebrand F."/>
            <person name="Pallen M.J."/>
        </authorList>
    </citation>
    <scope>NUCLEOTIDE SEQUENCE [LARGE SCALE GENOMIC DNA]</scope>
    <source>
        <strain evidence="2 3">Sa3CVN1</strain>
    </source>
</reference>
<comment type="caution">
    <text evidence="2">The sequence shown here is derived from an EMBL/GenBank/DDBJ whole genome shotgun (WGS) entry which is preliminary data.</text>
</comment>
<dbReference type="RefSeq" id="WP_143316127.1">
    <property type="nucleotide sequence ID" value="NZ_JACSRA010000010.1"/>
</dbReference>
<keyword evidence="1" id="KW-0732">Signal</keyword>
<evidence type="ECO:0000313" key="2">
    <source>
        <dbReference type="EMBL" id="MBD7911264.1"/>
    </source>
</evidence>